<protein>
    <submittedName>
        <fullName evidence="2">Uncharacterized protein</fullName>
    </submittedName>
</protein>
<dbReference type="Gene3D" id="1.25.40.20">
    <property type="entry name" value="Ankyrin repeat-containing domain"/>
    <property type="match status" value="1"/>
</dbReference>
<keyword evidence="3" id="KW-1185">Reference proteome</keyword>
<keyword evidence="1" id="KW-0040">ANK repeat</keyword>
<sequence>MRSALQTVLDTDSEAYTQLQDIKYSSSPLYTAGYRGHMALATVLLSAGLPVDMTDSSGDTLLQGAVLGGQDALVSS</sequence>
<accession>A0ABQ9G3X9</accession>
<gene>
    <name evidence="2" type="ORF">PR048_033036</name>
</gene>
<evidence type="ECO:0000313" key="2">
    <source>
        <dbReference type="EMBL" id="KAJ8867172.1"/>
    </source>
</evidence>
<feature type="repeat" description="ANK" evidence="1">
    <location>
        <begin position="24"/>
        <end position="56"/>
    </location>
</feature>
<dbReference type="PROSITE" id="PS50088">
    <property type="entry name" value="ANK_REPEAT"/>
    <property type="match status" value="1"/>
</dbReference>
<evidence type="ECO:0000313" key="3">
    <source>
        <dbReference type="Proteomes" id="UP001159363"/>
    </source>
</evidence>
<evidence type="ECO:0000256" key="1">
    <source>
        <dbReference type="PROSITE-ProRule" id="PRU00023"/>
    </source>
</evidence>
<name>A0ABQ9G3X9_9NEOP</name>
<comment type="caution">
    <text evidence="2">The sequence shown here is derived from an EMBL/GenBank/DDBJ whole genome shotgun (WGS) entry which is preliminary data.</text>
</comment>
<organism evidence="2 3">
    <name type="scientific">Dryococelus australis</name>
    <dbReference type="NCBI Taxonomy" id="614101"/>
    <lineage>
        <taxon>Eukaryota</taxon>
        <taxon>Metazoa</taxon>
        <taxon>Ecdysozoa</taxon>
        <taxon>Arthropoda</taxon>
        <taxon>Hexapoda</taxon>
        <taxon>Insecta</taxon>
        <taxon>Pterygota</taxon>
        <taxon>Neoptera</taxon>
        <taxon>Polyneoptera</taxon>
        <taxon>Phasmatodea</taxon>
        <taxon>Verophasmatodea</taxon>
        <taxon>Anareolatae</taxon>
        <taxon>Phasmatidae</taxon>
        <taxon>Eurycanthinae</taxon>
        <taxon>Dryococelus</taxon>
    </lineage>
</organism>
<dbReference type="Proteomes" id="UP001159363">
    <property type="component" value="Chromosome 15"/>
</dbReference>
<dbReference type="EMBL" id="JARBHB010000016">
    <property type="protein sequence ID" value="KAJ8867172.1"/>
    <property type="molecule type" value="Genomic_DNA"/>
</dbReference>
<dbReference type="InterPro" id="IPR036770">
    <property type="entry name" value="Ankyrin_rpt-contain_sf"/>
</dbReference>
<dbReference type="InterPro" id="IPR002110">
    <property type="entry name" value="Ankyrin_rpt"/>
</dbReference>
<proteinExistence type="predicted"/>
<reference evidence="2 3" key="1">
    <citation type="submission" date="2023-02" db="EMBL/GenBank/DDBJ databases">
        <title>LHISI_Scaffold_Assembly.</title>
        <authorList>
            <person name="Stuart O.P."/>
            <person name="Cleave R."/>
            <person name="Magrath M.J.L."/>
            <person name="Mikheyev A.S."/>
        </authorList>
    </citation>
    <scope>NUCLEOTIDE SEQUENCE [LARGE SCALE GENOMIC DNA]</scope>
    <source>
        <strain evidence="2">Daus_M_001</strain>
        <tissue evidence="2">Leg muscle</tissue>
    </source>
</reference>
<dbReference type="SUPFAM" id="SSF48403">
    <property type="entry name" value="Ankyrin repeat"/>
    <property type="match status" value="1"/>
</dbReference>